<dbReference type="STRING" id="645991.Sgly_1055"/>
<reference evidence="4" key="2">
    <citation type="submission" date="2011-02" db="EMBL/GenBank/DDBJ databases">
        <title>The complete genome of Syntrophobotulus glycolicus DSM 8271.</title>
        <authorList>
            <person name="Lucas S."/>
            <person name="Copeland A."/>
            <person name="Lapidus A."/>
            <person name="Bruce D."/>
            <person name="Goodwin L."/>
            <person name="Pitluck S."/>
            <person name="Kyrpides N."/>
            <person name="Mavromatis K."/>
            <person name="Pagani I."/>
            <person name="Ivanova N."/>
            <person name="Mikhailova N."/>
            <person name="Chertkov O."/>
            <person name="Held B."/>
            <person name="Detter J.C."/>
            <person name="Tapia R."/>
            <person name="Han C."/>
            <person name="Land M."/>
            <person name="Hauser L."/>
            <person name="Markowitz V."/>
            <person name="Cheng J.-F."/>
            <person name="Hugenholtz P."/>
            <person name="Woyke T."/>
            <person name="Wu D."/>
            <person name="Spring S."/>
            <person name="Schroeder M."/>
            <person name="Brambilla E."/>
            <person name="Klenk H.-P."/>
            <person name="Eisen J.A."/>
        </authorList>
    </citation>
    <scope>NUCLEOTIDE SEQUENCE [LARGE SCALE GENOMIC DNA]</scope>
    <source>
        <strain evidence="4">DSM 8271 / FlGlyR</strain>
    </source>
</reference>
<dbReference type="SMART" id="SM00530">
    <property type="entry name" value="HTH_XRE"/>
    <property type="match status" value="1"/>
</dbReference>
<sequence length="117" mass="13396">MELDRKRLGGAIKNARLENNLTQEELAELADIATVHMKQLEAGSRNPSIEVLYKLVRLLNLSVDAVFFPERADGRELQHKIERRLNHCSPHELNMIYSTINELHRILSSTKANRGQP</sequence>
<dbReference type="HOGENOM" id="CLU_066192_17_4_9"/>
<organism evidence="3 4">
    <name type="scientific">Syntrophobotulus glycolicus (strain DSM 8271 / FlGlyR)</name>
    <dbReference type="NCBI Taxonomy" id="645991"/>
    <lineage>
        <taxon>Bacteria</taxon>
        <taxon>Bacillati</taxon>
        <taxon>Bacillota</taxon>
        <taxon>Clostridia</taxon>
        <taxon>Eubacteriales</taxon>
        <taxon>Desulfitobacteriaceae</taxon>
        <taxon>Syntrophobotulus</taxon>
    </lineage>
</organism>
<evidence type="ECO:0000313" key="3">
    <source>
        <dbReference type="EMBL" id="ADY55383.1"/>
    </source>
</evidence>
<dbReference type="OrthoDB" id="371153at2"/>
<evidence type="ECO:0000256" key="1">
    <source>
        <dbReference type="ARBA" id="ARBA00023125"/>
    </source>
</evidence>
<dbReference type="PANTHER" id="PTHR46558">
    <property type="entry name" value="TRACRIPTIONAL REGULATORY PROTEIN-RELATED-RELATED"/>
    <property type="match status" value="1"/>
</dbReference>
<dbReference type="Pfam" id="PF01381">
    <property type="entry name" value="HTH_3"/>
    <property type="match status" value="1"/>
</dbReference>
<proteinExistence type="predicted"/>
<dbReference type="PANTHER" id="PTHR46558:SF4">
    <property type="entry name" value="DNA-BIDING PHAGE PROTEIN"/>
    <property type="match status" value="1"/>
</dbReference>
<gene>
    <name evidence="3" type="ordered locus">Sgly_1055</name>
</gene>
<dbReference type="Gene3D" id="1.10.260.40">
    <property type="entry name" value="lambda repressor-like DNA-binding domains"/>
    <property type="match status" value="1"/>
</dbReference>
<keyword evidence="4" id="KW-1185">Reference proteome</keyword>
<dbReference type="PROSITE" id="PS50943">
    <property type="entry name" value="HTH_CROC1"/>
    <property type="match status" value="1"/>
</dbReference>
<evidence type="ECO:0000313" key="4">
    <source>
        <dbReference type="Proteomes" id="UP000007488"/>
    </source>
</evidence>
<dbReference type="KEGG" id="sgy:Sgly_1055"/>
<accession>F0STU3</accession>
<reference evidence="3 4" key="1">
    <citation type="journal article" date="2011" name="Stand. Genomic Sci.">
        <title>Complete genome sequence of Syntrophobotulus glycolicus type strain (FlGlyR).</title>
        <authorList>
            <person name="Han C."/>
            <person name="Mwirichia R."/>
            <person name="Chertkov O."/>
            <person name="Held B."/>
            <person name="Lapidus A."/>
            <person name="Nolan M."/>
            <person name="Lucas S."/>
            <person name="Hammon N."/>
            <person name="Deshpande S."/>
            <person name="Cheng J.F."/>
            <person name="Tapia R."/>
            <person name="Goodwin L."/>
            <person name="Pitluck S."/>
            <person name="Huntemann M."/>
            <person name="Liolios K."/>
            <person name="Ivanova N."/>
            <person name="Pagani I."/>
            <person name="Mavromatis K."/>
            <person name="Ovchinikova G."/>
            <person name="Pati A."/>
            <person name="Chen A."/>
            <person name="Palaniappan K."/>
            <person name="Land M."/>
            <person name="Hauser L."/>
            <person name="Brambilla E.M."/>
            <person name="Rohde M."/>
            <person name="Spring S."/>
            <person name="Sikorski J."/>
            <person name="Goker M."/>
            <person name="Woyke T."/>
            <person name="Bristow J."/>
            <person name="Eisen J.A."/>
            <person name="Markowitz V."/>
            <person name="Hugenholtz P."/>
            <person name="Kyrpides N.C."/>
            <person name="Klenk H.P."/>
            <person name="Detter J.C."/>
        </authorList>
    </citation>
    <scope>NUCLEOTIDE SEQUENCE [LARGE SCALE GENOMIC DNA]</scope>
    <source>
        <strain evidence="4">DSM 8271 / FlGlyR</strain>
    </source>
</reference>
<dbReference type="RefSeq" id="WP_013624253.1">
    <property type="nucleotide sequence ID" value="NC_015172.1"/>
</dbReference>
<dbReference type="AlphaFoldDB" id="F0STU3"/>
<dbReference type="eggNOG" id="COG1476">
    <property type="taxonomic scope" value="Bacteria"/>
</dbReference>
<evidence type="ECO:0000259" key="2">
    <source>
        <dbReference type="PROSITE" id="PS50943"/>
    </source>
</evidence>
<protein>
    <submittedName>
        <fullName evidence="3">Helix-turn-helix domain protein</fullName>
    </submittedName>
</protein>
<keyword evidence="1" id="KW-0238">DNA-binding</keyword>
<dbReference type="Proteomes" id="UP000007488">
    <property type="component" value="Chromosome"/>
</dbReference>
<dbReference type="GO" id="GO:0003677">
    <property type="term" value="F:DNA binding"/>
    <property type="evidence" value="ECO:0007669"/>
    <property type="project" value="UniProtKB-KW"/>
</dbReference>
<dbReference type="InterPro" id="IPR010982">
    <property type="entry name" value="Lambda_DNA-bd_dom_sf"/>
</dbReference>
<dbReference type="InterPro" id="IPR001387">
    <property type="entry name" value="Cro/C1-type_HTH"/>
</dbReference>
<feature type="domain" description="HTH cro/C1-type" evidence="2">
    <location>
        <begin position="12"/>
        <end position="66"/>
    </location>
</feature>
<dbReference type="EMBL" id="CP002547">
    <property type="protein sequence ID" value="ADY55383.1"/>
    <property type="molecule type" value="Genomic_DNA"/>
</dbReference>
<name>F0STU3_SYNGF</name>
<dbReference type="SUPFAM" id="SSF47413">
    <property type="entry name" value="lambda repressor-like DNA-binding domains"/>
    <property type="match status" value="1"/>
</dbReference>
<dbReference type="CDD" id="cd00093">
    <property type="entry name" value="HTH_XRE"/>
    <property type="match status" value="1"/>
</dbReference>